<dbReference type="EC" id="2.3.1.225" evidence="8"/>
<evidence type="ECO:0000256" key="4">
    <source>
        <dbReference type="ARBA" id="ARBA00022692"/>
    </source>
</evidence>
<dbReference type="GO" id="GO:0005783">
    <property type="term" value="C:endoplasmic reticulum"/>
    <property type="evidence" value="ECO:0007669"/>
    <property type="project" value="TreeGrafter"/>
</dbReference>
<feature type="non-terminal residue" evidence="11">
    <location>
        <position position="1"/>
    </location>
</feature>
<evidence type="ECO:0000256" key="3">
    <source>
        <dbReference type="ARBA" id="ARBA00022679"/>
    </source>
</evidence>
<evidence type="ECO:0000259" key="10">
    <source>
        <dbReference type="Pfam" id="PF01529"/>
    </source>
</evidence>
<keyword evidence="7 8" id="KW-0012">Acyltransferase</keyword>
<keyword evidence="3 8" id="KW-0808">Transferase</keyword>
<gene>
    <name evidence="11" type="ORF">ACMD2_25757</name>
</gene>
<protein>
    <recommendedName>
        <fullName evidence="8">S-acyltransferase</fullName>
        <ecNumber evidence="8">2.3.1.225</ecNumber>
    </recommendedName>
    <alternativeName>
        <fullName evidence="8">Palmitoyltransferase</fullName>
    </alternativeName>
</protein>
<comment type="similarity">
    <text evidence="2 8">Belongs to the DHHC palmitoyltransferase family.</text>
</comment>
<feature type="transmembrane region" description="Helical" evidence="8">
    <location>
        <begin position="245"/>
        <end position="270"/>
    </location>
</feature>
<dbReference type="AlphaFoldDB" id="A0A199VN11"/>
<evidence type="ECO:0000256" key="9">
    <source>
        <dbReference type="SAM" id="MobiDB-lite"/>
    </source>
</evidence>
<dbReference type="EMBL" id="LSRQ01001292">
    <property type="protein sequence ID" value="OAY78408.1"/>
    <property type="molecule type" value="Genomic_DNA"/>
</dbReference>
<feature type="region of interest" description="Disordered" evidence="9">
    <location>
        <begin position="314"/>
        <end position="354"/>
    </location>
</feature>
<evidence type="ECO:0000256" key="8">
    <source>
        <dbReference type="RuleBase" id="RU079119"/>
    </source>
</evidence>
<reference evidence="11 12" key="1">
    <citation type="journal article" date="2016" name="DNA Res.">
        <title>The draft genome of MD-2 pineapple using hybrid error correction of long reads.</title>
        <authorList>
            <person name="Redwan R.M."/>
            <person name="Saidin A."/>
            <person name="Kumar S.V."/>
        </authorList>
    </citation>
    <scope>NUCLEOTIDE SEQUENCE [LARGE SCALE GENOMIC DNA]</scope>
    <source>
        <strain evidence="12">cv. MD2</strain>
        <tissue evidence="11">Leaf</tissue>
    </source>
</reference>
<keyword evidence="5 8" id="KW-1133">Transmembrane helix</keyword>
<dbReference type="PANTHER" id="PTHR22883:SF320">
    <property type="entry name" value="S-ACYLTRANSFERASE"/>
    <property type="match status" value="1"/>
</dbReference>
<dbReference type="GO" id="GO:0006612">
    <property type="term" value="P:protein targeting to membrane"/>
    <property type="evidence" value="ECO:0007669"/>
    <property type="project" value="TreeGrafter"/>
</dbReference>
<evidence type="ECO:0000256" key="6">
    <source>
        <dbReference type="ARBA" id="ARBA00023136"/>
    </source>
</evidence>
<comment type="domain">
    <text evidence="8">The DHHC domain is required for palmitoyltransferase activity.</text>
</comment>
<evidence type="ECO:0000256" key="5">
    <source>
        <dbReference type="ARBA" id="ARBA00022989"/>
    </source>
</evidence>
<keyword evidence="6 8" id="KW-0472">Membrane</keyword>
<evidence type="ECO:0000256" key="1">
    <source>
        <dbReference type="ARBA" id="ARBA00004141"/>
    </source>
</evidence>
<comment type="caution">
    <text evidence="11">The sequence shown here is derived from an EMBL/GenBank/DDBJ whole genome shotgun (WGS) entry which is preliminary data.</text>
</comment>
<dbReference type="PROSITE" id="PS50216">
    <property type="entry name" value="DHHC"/>
    <property type="match status" value="1"/>
</dbReference>
<dbReference type="Pfam" id="PF01529">
    <property type="entry name" value="DHHC"/>
    <property type="match status" value="1"/>
</dbReference>
<keyword evidence="4 8" id="KW-0812">Transmembrane</keyword>
<dbReference type="GO" id="GO:0005794">
    <property type="term" value="C:Golgi apparatus"/>
    <property type="evidence" value="ECO:0007669"/>
    <property type="project" value="TreeGrafter"/>
</dbReference>
<proteinExistence type="inferred from homology"/>
<comment type="subcellular location">
    <subcellularLocation>
        <location evidence="1">Membrane</location>
        <topology evidence="1">Multi-pass membrane protein</topology>
    </subcellularLocation>
</comment>
<feature type="transmembrane region" description="Helical" evidence="8">
    <location>
        <begin position="59"/>
        <end position="80"/>
    </location>
</feature>
<dbReference type="GO" id="GO:0019706">
    <property type="term" value="F:protein-cysteine S-palmitoyltransferase activity"/>
    <property type="evidence" value="ECO:0007669"/>
    <property type="project" value="UniProtKB-EC"/>
</dbReference>
<evidence type="ECO:0000313" key="12">
    <source>
        <dbReference type="Proteomes" id="UP000092600"/>
    </source>
</evidence>
<evidence type="ECO:0000256" key="7">
    <source>
        <dbReference type="ARBA" id="ARBA00023315"/>
    </source>
</evidence>
<dbReference type="InterPro" id="IPR001594">
    <property type="entry name" value="Palmitoyltrfase_DHHC"/>
</dbReference>
<organism evidence="11 12">
    <name type="scientific">Ananas comosus</name>
    <name type="common">Pineapple</name>
    <name type="synonym">Ananas ananas</name>
    <dbReference type="NCBI Taxonomy" id="4615"/>
    <lineage>
        <taxon>Eukaryota</taxon>
        <taxon>Viridiplantae</taxon>
        <taxon>Streptophyta</taxon>
        <taxon>Embryophyta</taxon>
        <taxon>Tracheophyta</taxon>
        <taxon>Spermatophyta</taxon>
        <taxon>Magnoliopsida</taxon>
        <taxon>Liliopsida</taxon>
        <taxon>Poales</taxon>
        <taxon>Bromeliaceae</taxon>
        <taxon>Bromelioideae</taxon>
        <taxon>Ananas</taxon>
    </lineage>
</organism>
<evidence type="ECO:0000313" key="11">
    <source>
        <dbReference type="EMBL" id="OAY78408.1"/>
    </source>
</evidence>
<feature type="compositionally biased region" description="Basic and acidic residues" evidence="9">
    <location>
        <begin position="338"/>
        <end position="353"/>
    </location>
</feature>
<name>A0A199VN11_ANACO</name>
<accession>A0A199VN11</accession>
<feature type="domain" description="Palmitoyltransferase DHHC" evidence="10">
    <location>
        <begin position="156"/>
        <end position="280"/>
    </location>
</feature>
<feature type="compositionally biased region" description="Polar residues" evidence="9">
    <location>
        <begin position="325"/>
        <end position="337"/>
    </location>
</feature>
<dbReference type="PANTHER" id="PTHR22883">
    <property type="entry name" value="ZINC FINGER DHHC DOMAIN CONTAINING PROTEIN"/>
    <property type="match status" value="1"/>
</dbReference>
<sequence>KILLDLNFNEISIRIRFANRFSVEGIMPKKHKPKRLYQVWKGNNRFFCSGRLIFGPDVASLLISTLLIVVPTIMFCYQITAKIHNHDKLHDEDLYFLFMTSSQDPGIVPRNARPPEVDEASDILTPSMEWINGQTPCMRVPRAKDVIVNGFAIKVKYCDTCMLYRPPRASHCSICNNCVQKFDHHCPWVGQCIGLRNYRYFILFISTSTFLCIYIFLFSTLNIVGEKNNYPGSIWNVMKREVLSLVLMIYTFVTVWFIGGLTVFHLYLIGTNQTTYENFRYRYNRKENPYSKGILRSFTDLFFSKTPPSMVNFRSQIPEEAPETRSYSPNAEMSMSSAKEEIDIENGSKEASNEHIPGILQNLEYSSTEDNNNNSDDEETREVDYVSIEAGEAINRSASMDADRMTAAYESALEESYSSSTLIISDHNLHISRT</sequence>
<feature type="transmembrane region" description="Helical" evidence="8">
    <location>
        <begin position="200"/>
        <end position="225"/>
    </location>
</feature>
<comment type="catalytic activity">
    <reaction evidence="8">
        <text>L-cysteinyl-[protein] + hexadecanoyl-CoA = S-hexadecanoyl-L-cysteinyl-[protein] + CoA</text>
        <dbReference type="Rhea" id="RHEA:36683"/>
        <dbReference type="Rhea" id="RHEA-COMP:10131"/>
        <dbReference type="Rhea" id="RHEA-COMP:11032"/>
        <dbReference type="ChEBI" id="CHEBI:29950"/>
        <dbReference type="ChEBI" id="CHEBI:57287"/>
        <dbReference type="ChEBI" id="CHEBI:57379"/>
        <dbReference type="ChEBI" id="CHEBI:74151"/>
        <dbReference type="EC" id="2.3.1.225"/>
    </reaction>
</comment>
<dbReference type="InterPro" id="IPR039859">
    <property type="entry name" value="PFA4/ZDH16/20/ERF2-like"/>
</dbReference>
<dbReference type="Proteomes" id="UP000092600">
    <property type="component" value="Unassembled WGS sequence"/>
</dbReference>
<dbReference type="GO" id="GO:0016020">
    <property type="term" value="C:membrane"/>
    <property type="evidence" value="ECO:0007669"/>
    <property type="project" value="UniProtKB-SubCell"/>
</dbReference>
<evidence type="ECO:0000256" key="2">
    <source>
        <dbReference type="ARBA" id="ARBA00008574"/>
    </source>
</evidence>